<evidence type="ECO:0000313" key="5">
    <source>
        <dbReference type="EMBL" id="EJK71910.1"/>
    </source>
</evidence>
<protein>
    <recommendedName>
        <fullName evidence="4">RRM domain-containing protein</fullName>
    </recommendedName>
</protein>
<feature type="domain" description="RRM" evidence="4">
    <location>
        <begin position="159"/>
        <end position="237"/>
    </location>
</feature>
<dbReference type="InterPro" id="IPR035979">
    <property type="entry name" value="RBD_domain_sf"/>
</dbReference>
<feature type="region of interest" description="Disordered" evidence="3">
    <location>
        <begin position="102"/>
        <end position="122"/>
    </location>
</feature>
<dbReference type="Gene3D" id="3.30.70.330">
    <property type="match status" value="1"/>
</dbReference>
<dbReference type="InterPro" id="IPR052462">
    <property type="entry name" value="SLIRP/GR-RBP-like"/>
</dbReference>
<dbReference type="OrthoDB" id="272703at2759"/>
<dbReference type="Pfam" id="PF00076">
    <property type="entry name" value="RRM_1"/>
    <property type="match status" value="1"/>
</dbReference>
<keyword evidence="6" id="KW-1185">Reference proteome</keyword>
<evidence type="ECO:0000313" key="6">
    <source>
        <dbReference type="Proteomes" id="UP000266841"/>
    </source>
</evidence>
<dbReference type="Proteomes" id="UP000266841">
    <property type="component" value="Unassembled WGS sequence"/>
</dbReference>
<feature type="region of interest" description="Disordered" evidence="3">
    <location>
        <begin position="251"/>
        <end position="293"/>
    </location>
</feature>
<feature type="compositionally biased region" description="Basic and acidic residues" evidence="3">
    <location>
        <begin position="252"/>
        <end position="268"/>
    </location>
</feature>
<evidence type="ECO:0000256" key="1">
    <source>
        <dbReference type="ARBA" id="ARBA00022884"/>
    </source>
</evidence>
<reference evidence="5 6" key="1">
    <citation type="journal article" date="2012" name="Genome Biol.">
        <title>Genome and low-iron response of an oceanic diatom adapted to chronic iron limitation.</title>
        <authorList>
            <person name="Lommer M."/>
            <person name="Specht M."/>
            <person name="Roy A.S."/>
            <person name="Kraemer L."/>
            <person name="Andreson R."/>
            <person name="Gutowska M.A."/>
            <person name="Wolf J."/>
            <person name="Bergner S.V."/>
            <person name="Schilhabel M.B."/>
            <person name="Klostermeier U.C."/>
            <person name="Beiko R.G."/>
            <person name="Rosenstiel P."/>
            <person name="Hippler M."/>
            <person name="Laroche J."/>
        </authorList>
    </citation>
    <scope>NUCLEOTIDE SEQUENCE [LARGE SCALE GENOMIC DNA]</scope>
    <source>
        <strain evidence="5 6">CCMP1005</strain>
    </source>
</reference>
<organism evidence="5 6">
    <name type="scientific">Thalassiosira oceanica</name>
    <name type="common">Marine diatom</name>
    <dbReference type="NCBI Taxonomy" id="159749"/>
    <lineage>
        <taxon>Eukaryota</taxon>
        <taxon>Sar</taxon>
        <taxon>Stramenopiles</taxon>
        <taxon>Ochrophyta</taxon>
        <taxon>Bacillariophyta</taxon>
        <taxon>Coscinodiscophyceae</taxon>
        <taxon>Thalassiosirophycidae</taxon>
        <taxon>Thalassiosirales</taxon>
        <taxon>Thalassiosiraceae</taxon>
        <taxon>Thalassiosira</taxon>
    </lineage>
</organism>
<feature type="compositionally biased region" description="Low complexity" evidence="3">
    <location>
        <begin position="111"/>
        <end position="122"/>
    </location>
</feature>
<evidence type="ECO:0000256" key="2">
    <source>
        <dbReference type="PROSITE-ProRule" id="PRU00176"/>
    </source>
</evidence>
<dbReference type="PANTHER" id="PTHR48027">
    <property type="entry name" value="HETEROGENEOUS NUCLEAR RIBONUCLEOPROTEIN 87F-RELATED"/>
    <property type="match status" value="1"/>
</dbReference>
<keyword evidence="1 2" id="KW-0694">RNA-binding</keyword>
<comment type="caution">
    <text evidence="5">The sequence shown here is derived from an EMBL/GenBank/DDBJ whole genome shotgun (WGS) entry which is preliminary data.</text>
</comment>
<dbReference type="AlphaFoldDB" id="K0T2A5"/>
<gene>
    <name evidence="5" type="ORF">THAOC_06607</name>
</gene>
<evidence type="ECO:0000256" key="3">
    <source>
        <dbReference type="SAM" id="MobiDB-lite"/>
    </source>
</evidence>
<dbReference type="SMART" id="SM00360">
    <property type="entry name" value="RRM"/>
    <property type="match status" value="1"/>
</dbReference>
<dbReference type="InterPro" id="IPR000504">
    <property type="entry name" value="RRM_dom"/>
</dbReference>
<dbReference type="InterPro" id="IPR012677">
    <property type="entry name" value="Nucleotide-bd_a/b_plait_sf"/>
</dbReference>
<evidence type="ECO:0000259" key="4">
    <source>
        <dbReference type="PROSITE" id="PS50102"/>
    </source>
</evidence>
<proteinExistence type="predicted"/>
<accession>K0T2A5</accession>
<dbReference type="EMBL" id="AGNL01006611">
    <property type="protein sequence ID" value="EJK71910.1"/>
    <property type="molecule type" value="Genomic_DNA"/>
</dbReference>
<sequence length="293" mass="31568">MQKNRRPNGIHPLSSMPTHRRKRLLAVGLLAPMHQSLDLGDVFGSSATPLHWEIGLEPAHITRGSSRAHLTYVELGCPPFSQQANGFAGFACRRHCCAHKSKAKRGNRGNGQSRSARRSVAVGSQTNRTMASYYGQHAQTHSQSAAAAIAQANASGQKHDVFCGNLAFNTTEEQLYNAFSEIGKVVKVRMVVDQETGKMRGFSFIEFEDPQAALSAIRNMNDYEMNGRKLRVNFSNSSHLETLASALGMDLSQKDSHHGASGGAKDEQGNAAAGGGASSASGGPRPWRPRSRA</sequence>
<dbReference type="eggNOG" id="KOG0108">
    <property type="taxonomic scope" value="Eukaryota"/>
</dbReference>
<dbReference type="SUPFAM" id="SSF54928">
    <property type="entry name" value="RNA-binding domain, RBD"/>
    <property type="match status" value="1"/>
</dbReference>
<dbReference type="GO" id="GO:0003723">
    <property type="term" value="F:RNA binding"/>
    <property type="evidence" value="ECO:0007669"/>
    <property type="project" value="UniProtKB-UniRule"/>
</dbReference>
<dbReference type="PROSITE" id="PS50102">
    <property type="entry name" value="RRM"/>
    <property type="match status" value="1"/>
</dbReference>
<name>K0T2A5_THAOC</name>
<dbReference type="OMA" id="PAHITRG"/>